<dbReference type="AlphaFoldDB" id="J8I3K2"/>
<dbReference type="PATRIC" id="fig|1053226.3.peg.36"/>
<feature type="chain" id="PRO_5038718035" evidence="1">
    <location>
        <begin position="20"/>
        <end position="41"/>
    </location>
</feature>
<evidence type="ECO:0000313" key="3">
    <source>
        <dbReference type="Proteomes" id="UP000006960"/>
    </source>
</evidence>
<dbReference type="Proteomes" id="UP000006960">
    <property type="component" value="Unassembled WGS sequence"/>
</dbReference>
<accession>J8I3K2</accession>
<proteinExistence type="predicted"/>
<dbReference type="EMBL" id="AHEU01000001">
    <property type="protein sequence ID" value="EJR39807.1"/>
    <property type="molecule type" value="Genomic_DNA"/>
</dbReference>
<comment type="caution">
    <text evidence="2">The sequence shown here is derived from an EMBL/GenBank/DDBJ whole genome shotgun (WGS) entry which is preliminary data.</text>
</comment>
<name>J8I3K2_BACCE</name>
<evidence type="ECO:0000313" key="2">
    <source>
        <dbReference type="EMBL" id="EJR39807.1"/>
    </source>
</evidence>
<reference evidence="2 3" key="1">
    <citation type="submission" date="2012-04" db="EMBL/GenBank/DDBJ databases">
        <title>The Genome Sequence of Bacillus cereus VD048.</title>
        <authorList>
            <consortium name="The Broad Institute Genome Sequencing Platform"/>
            <consortium name="The Broad Institute Genome Sequencing Center for Infectious Disease"/>
            <person name="Feldgarden M."/>
            <person name="Van der Auwera G.A."/>
            <person name="Mahillon J."/>
            <person name="Duprez V."/>
            <person name="Timmery S."/>
            <person name="Mattelet C."/>
            <person name="Dierick K."/>
            <person name="Sun M."/>
            <person name="Yu Z."/>
            <person name="Zhu L."/>
            <person name="Hu X."/>
            <person name="Shank E.B."/>
            <person name="Swiecicka I."/>
            <person name="Hansen B.M."/>
            <person name="Andrup L."/>
            <person name="Young S.K."/>
            <person name="Zeng Q."/>
            <person name="Gargeya S."/>
            <person name="Fitzgerald M."/>
            <person name="Haas B."/>
            <person name="Abouelleil A."/>
            <person name="Alvarado L."/>
            <person name="Arachchi H.M."/>
            <person name="Berlin A."/>
            <person name="Chapman S.B."/>
            <person name="Goldberg J."/>
            <person name="Griggs A."/>
            <person name="Gujja S."/>
            <person name="Hansen M."/>
            <person name="Howarth C."/>
            <person name="Imamovic A."/>
            <person name="Larimer J."/>
            <person name="McCowen C."/>
            <person name="Montmayeur A."/>
            <person name="Murphy C."/>
            <person name="Neiman D."/>
            <person name="Pearson M."/>
            <person name="Priest M."/>
            <person name="Roberts A."/>
            <person name="Saif S."/>
            <person name="Shea T."/>
            <person name="Sisk P."/>
            <person name="Sykes S."/>
            <person name="Wortman J."/>
            <person name="Nusbaum C."/>
            <person name="Birren B."/>
        </authorList>
    </citation>
    <scope>NUCLEOTIDE SEQUENCE [LARGE SCALE GENOMIC DNA]</scope>
    <source>
        <strain evidence="2 3">VD048</strain>
    </source>
</reference>
<organism evidence="2 3">
    <name type="scientific">Bacillus cereus VD048</name>
    <dbReference type="NCBI Taxonomy" id="1053226"/>
    <lineage>
        <taxon>Bacteria</taxon>
        <taxon>Bacillati</taxon>
        <taxon>Bacillota</taxon>
        <taxon>Bacilli</taxon>
        <taxon>Bacillales</taxon>
        <taxon>Bacillaceae</taxon>
        <taxon>Bacillus</taxon>
        <taxon>Bacillus cereus group</taxon>
    </lineage>
</organism>
<feature type="signal peptide" evidence="1">
    <location>
        <begin position="1"/>
        <end position="19"/>
    </location>
</feature>
<gene>
    <name evidence="2" type="ORF">IIG_00035</name>
</gene>
<keyword evidence="1" id="KW-0732">Signal</keyword>
<evidence type="ECO:0000256" key="1">
    <source>
        <dbReference type="SAM" id="SignalP"/>
    </source>
</evidence>
<dbReference type="HOGENOM" id="CLU_214178_0_0_9"/>
<protein>
    <submittedName>
        <fullName evidence="2">Uncharacterized protein</fullName>
    </submittedName>
</protein>
<sequence>MVAVMVVTAVMAAAMVDIAANYLKTIENGLVQYAQGHFIPH</sequence>